<reference evidence="2 3" key="1">
    <citation type="journal article" date="2018" name="Nat. Ecol. Evol.">
        <title>Shark genomes provide insights into elasmobranch evolution and the origin of vertebrates.</title>
        <authorList>
            <person name="Hara Y"/>
            <person name="Yamaguchi K"/>
            <person name="Onimaru K"/>
            <person name="Kadota M"/>
            <person name="Koyanagi M"/>
            <person name="Keeley SD"/>
            <person name="Tatsumi K"/>
            <person name="Tanaka K"/>
            <person name="Motone F"/>
            <person name="Kageyama Y"/>
            <person name="Nozu R"/>
            <person name="Adachi N"/>
            <person name="Nishimura O"/>
            <person name="Nakagawa R"/>
            <person name="Tanegashima C"/>
            <person name="Kiyatake I"/>
            <person name="Matsumoto R"/>
            <person name="Murakumo K"/>
            <person name="Nishida K"/>
            <person name="Terakita A"/>
            <person name="Kuratani S"/>
            <person name="Sato K"/>
            <person name="Hyodo S Kuraku.S."/>
        </authorList>
    </citation>
    <scope>NUCLEOTIDE SEQUENCE [LARGE SCALE GENOMIC DNA]</scope>
</reference>
<comment type="caution">
    <text evidence="2">The sequence shown here is derived from an EMBL/GenBank/DDBJ whole genome shotgun (WGS) entry which is preliminary data.</text>
</comment>
<protein>
    <recommendedName>
        <fullName evidence="1">PTX3-like N-terminal domain-containing protein</fullName>
    </recommendedName>
</protein>
<evidence type="ECO:0000313" key="3">
    <source>
        <dbReference type="Proteomes" id="UP000288216"/>
    </source>
</evidence>
<dbReference type="OMA" id="CPCRKDL"/>
<dbReference type="Proteomes" id="UP000288216">
    <property type="component" value="Unassembled WGS sequence"/>
</dbReference>
<dbReference type="GO" id="GO:0001849">
    <property type="term" value="F:complement component C1q complex binding"/>
    <property type="evidence" value="ECO:0007669"/>
    <property type="project" value="TreeGrafter"/>
</dbReference>
<name>A0A401QHL7_SCYTO</name>
<dbReference type="Pfam" id="PF26206">
    <property type="entry name" value="PTX3_N"/>
    <property type="match status" value="1"/>
</dbReference>
<dbReference type="AlphaFoldDB" id="A0A401QHL7"/>
<organism evidence="2 3">
    <name type="scientific">Scyliorhinus torazame</name>
    <name type="common">Cloudy catshark</name>
    <name type="synonym">Catulus torazame</name>
    <dbReference type="NCBI Taxonomy" id="75743"/>
    <lineage>
        <taxon>Eukaryota</taxon>
        <taxon>Metazoa</taxon>
        <taxon>Chordata</taxon>
        <taxon>Craniata</taxon>
        <taxon>Vertebrata</taxon>
        <taxon>Chondrichthyes</taxon>
        <taxon>Elasmobranchii</taxon>
        <taxon>Galeomorphii</taxon>
        <taxon>Galeoidea</taxon>
        <taxon>Carcharhiniformes</taxon>
        <taxon>Scyliorhinidae</taxon>
        <taxon>Scyliorhinus</taxon>
    </lineage>
</organism>
<dbReference type="OrthoDB" id="10009351at2759"/>
<feature type="domain" description="PTX3-like N-terminal" evidence="1">
    <location>
        <begin position="50"/>
        <end position="121"/>
    </location>
</feature>
<dbReference type="PANTHER" id="PTHR46943">
    <property type="entry name" value="PENTRAXIN-RELATED PROTEIN PTX3"/>
    <property type="match status" value="1"/>
</dbReference>
<dbReference type="InterPro" id="IPR042837">
    <property type="entry name" value="PTX3"/>
</dbReference>
<dbReference type="PANTHER" id="PTHR46943:SF1">
    <property type="entry name" value="PENTRAXIN-RELATED PROTEIN PTX3"/>
    <property type="match status" value="1"/>
</dbReference>
<proteinExistence type="predicted"/>
<evidence type="ECO:0000313" key="2">
    <source>
        <dbReference type="EMBL" id="GCB84807.1"/>
    </source>
</evidence>
<dbReference type="GO" id="GO:0045087">
    <property type="term" value="P:innate immune response"/>
    <property type="evidence" value="ECO:0007669"/>
    <property type="project" value="TreeGrafter"/>
</dbReference>
<accession>A0A401QHL7</accession>
<evidence type="ECO:0000259" key="1">
    <source>
        <dbReference type="Pfam" id="PF26206"/>
    </source>
</evidence>
<gene>
    <name evidence="2" type="ORF">scyTo_0025427</name>
</gene>
<dbReference type="EMBL" id="BFAA01094646">
    <property type="protein sequence ID" value="GCB84807.1"/>
    <property type="molecule type" value="Genomic_DNA"/>
</dbReference>
<sequence length="193" mass="20990">MWISCCSSSEVQLNLLCYPNPTADPCPCRKDLLHWDKAFVMLEDSQMRQNMLLHSVDGILAGELKGMRSEVRRGLADTAGACGLGRARVGDVASTRLAKLVEQQHQGTVKWHQENAKKLQEVFLLLLGLHDRLGGLEDQLGKPGSGQALPGEQGQCPTLTEELVQARAELGSLRARAACPHSETQSQEPPAGK</sequence>
<keyword evidence="3" id="KW-1185">Reference proteome</keyword>
<dbReference type="GO" id="GO:0005615">
    <property type="term" value="C:extracellular space"/>
    <property type="evidence" value="ECO:0007669"/>
    <property type="project" value="TreeGrafter"/>
</dbReference>
<dbReference type="InterPro" id="IPR058832">
    <property type="entry name" value="PTX3_N"/>
</dbReference>
<dbReference type="STRING" id="75743.A0A401QHL7"/>